<keyword evidence="2" id="KW-1133">Transmembrane helix</keyword>
<sequence length="832" mass="87733">MQEVEALYDAFVVAKYLADPLHGTADKTAELLNEIPKRGEPEHAPEAEQSTHPPEHPPADHAPLPEAGHHWQGSAPTGAPEHSSSDQLPTLDGQHTTSTAGAVHAEDPHAVGHAAKESVLHTLAEEGAPGGTFELAMTLGISGVMLPLSSLAIYAAYKETREVAEQRSTLRRRERQLQAEREALAPAMETSPYAVVASAHMHALDEAIETVTYQQQRNARDGAIAVTSMGSASVIFTKAASEIAIEGGLAIGANSTNAAGLISHSAAAAGAASVAGIAGTFVLAPLASVAATALGATFLRQSRKEKTRVVVDMARVTDFLQRLEPGDLSPGAQRYQHFLSVKLAQRSGFAGSFNDWNKAFVVGGATYTASTLTKAGVGVAVLLGAAAVTGPVGTGLIVGAGLLGAATMGIGGHQFLLAHGKQKRYRRYQDEDMSGVDRTLLAVADLLHTPDAPAPAYPDLKRRNPQGLVRDGQQVASQRVATDRGAAEGIAVDTIAERAGSSTVHDHGEPTIVDGAAADRMDIADDASTVAGASVANARAAAVAQHGFELRSALFACVDGHEKALETLLQTCADGTNKRYRSTPRSNEERAAAREAAPGASLSKRVNATLFAAATYGRAMLTGKARQAGKKAARSYAKHSDTLTETALEQWLQAPASLKPQIDYMQCCLEMQQTYLAAKLKMRPHLPVQTIRSAAASAAEPMHAAAAEHASASLIAQLQETRERDEMQLRTINLMLEELSMAAEEAASSDARKNRFAMSRMPRLQQRLVGVLTSNAVTARPGSACFAHFCMKQARKHATDMRGTLLQTEVQAAHIRERATSATVTAVARSSD</sequence>
<evidence type="ECO:0000256" key="2">
    <source>
        <dbReference type="SAM" id="Phobius"/>
    </source>
</evidence>
<feature type="transmembrane region" description="Helical" evidence="2">
    <location>
        <begin position="372"/>
        <end position="390"/>
    </location>
</feature>
<feature type="transmembrane region" description="Helical" evidence="2">
    <location>
        <begin position="274"/>
        <end position="299"/>
    </location>
</feature>
<feature type="region of interest" description="Disordered" evidence="1">
    <location>
        <begin position="577"/>
        <end position="599"/>
    </location>
</feature>
<dbReference type="AlphaFoldDB" id="A0AAJ0J0L3"/>
<dbReference type="Proteomes" id="UP000030969">
    <property type="component" value="Unassembled WGS sequence"/>
</dbReference>
<keyword evidence="2" id="KW-0472">Membrane</keyword>
<accession>A0AAJ0J0L3</accession>
<feature type="region of interest" description="Disordered" evidence="1">
    <location>
        <begin position="38"/>
        <end position="100"/>
    </location>
</feature>
<evidence type="ECO:0000313" key="4">
    <source>
        <dbReference type="Proteomes" id="UP000030969"/>
    </source>
</evidence>
<feature type="compositionally biased region" description="Polar residues" evidence="1">
    <location>
        <begin position="85"/>
        <end position="100"/>
    </location>
</feature>
<dbReference type="EMBL" id="JSYJ01000019">
    <property type="protein sequence ID" value="KHM96946.1"/>
    <property type="molecule type" value="Genomic_DNA"/>
</dbReference>
<evidence type="ECO:0000313" key="3">
    <source>
        <dbReference type="EMBL" id="KHM96946.1"/>
    </source>
</evidence>
<proteinExistence type="predicted"/>
<dbReference type="NCBIfam" id="NF041350">
    <property type="entry name" value="XopK"/>
    <property type="match status" value="1"/>
</dbReference>
<gene>
    <name evidence="3" type="ORF">OR61_05155</name>
</gene>
<protein>
    <submittedName>
        <fullName evidence="3">Type III secretion system effector protein</fullName>
    </submittedName>
</protein>
<keyword evidence="2" id="KW-0812">Transmembrane</keyword>
<name>A0AAJ0J0L3_9XANT</name>
<organism evidence="3 4">
    <name type="scientific">Xanthomonas vesicatoria</name>
    <dbReference type="NCBI Taxonomy" id="56460"/>
    <lineage>
        <taxon>Bacteria</taxon>
        <taxon>Pseudomonadati</taxon>
        <taxon>Pseudomonadota</taxon>
        <taxon>Gammaproteobacteria</taxon>
        <taxon>Lysobacterales</taxon>
        <taxon>Lysobacteraceae</taxon>
        <taxon>Xanthomonas</taxon>
    </lineage>
</organism>
<reference evidence="3 4" key="1">
    <citation type="submission" date="2014-11" db="EMBL/GenBank/DDBJ databases">
        <title>Draft Genome Sequences of Xanthomonas vesicatoria Strains from the Balkan Peninsula.</title>
        <authorList>
            <person name="Vancheva T."/>
            <person name="Lefeuvre P."/>
            <person name="Bogatzevska N."/>
            <person name="Moncheva P."/>
            <person name="Koebnik R."/>
        </authorList>
    </citation>
    <scope>NUCLEOTIDE SEQUENCE [LARGE SCALE GENOMIC DNA]</scope>
    <source>
        <strain evidence="3 4">53M</strain>
    </source>
</reference>
<evidence type="ECO:0000256" key="1">
    <source>
        <dbReference type="SAM" id="MobiDB-lite"/>
    </source>
</evidence>
<comment type="caution">
    <text evidence="3">The sequence shown here is derived from an EMBL/GenBank/DDBJ whole genome shotgun (WGS) entry which is preliminary data.</text>
</comment>